<dbReference type="RefSeq" id="WP_386108413.1">
    <property type="nucleotide sequence ID" value="NZ_JBHTJR010000051.1"/>
</dbReference>
<dbReference type="EMBL" id="JBHTJR010000051">
    <property type="protein sequence ID" value="MFD0993792.1"/>
    <property type="molecule type" value="Genomic_DNA"/>
</dbReference>
<keyword evidence="1" id="KW-0812">Transmembrane</keyword>
<keyword evidence="1" id="KW-1133">Transmembrane helix</keyword>
<dbReference type="Proteomes" id="UP001597062">
    <property type="component" value="Unassembled WGS sequence"/>
</dbReference>
<organism evidence="3 4">
    <name type="scientific">Tenacibaculum geojense</name>
    <dbReference type="NCBI Taxonomy" id="915352"/>
    <lineage>
        <taxon>Bacteria</taxon>
        <taxon>Pseudomonadati</taxon>
        <taxon>Bacteroidota</taxon>
        <taxon>Flavobacteriia</taxon>
        <taxon>Flavobacteriales</taxon>
        <taxon>Flavobacteriaceae</taxon>
        <taxon>Tenacibaculum</taxon>
    </lineage>
</organism>
<reference evidence="4" key="1">
    <citation type="journal article" date="2019" name="Int. J. Syst. Evol. Microbiol.">
        <title>The Global Catalogue of Microorganisms (GCM) 10K type strain sequencing project: providing services to taxonomists for standard genome sequencing and annotation.</title>
        <authorList>
            <consortium name="The Broad Institute Genomics Platform"/>
            <consortium name="The Broad Institute Genome Sequencing Center for Infectious Disease"/>
            <person name="Wu L."/>
            <person name="Ma J."/>
        </authorList>
    </citation>
    <scope>NUCLEOTIDE SEQUENCE [LARGE SCALE GENOMIC DNA]</scope>
    <source>
        <strain evidence="4">CCUG 60527</strain>
    </source>
</reference>
<feature type="signal peptide" evidence="2">
    <location>
        <begin position="1"/>
        <end position="25"/>
    </location>
</feature>
<feature type="chain" id="PRO_5045182385" evidence="2">
    <location>
        <begin position="26"/>
        <end position="361"/>
    </location>
</feature>
<evidence type="ECO:0000313" key="4">
    <source>
        <dbReference type="Proteomes" id="UP001597062"/>
    </source>
</evidence>
<sequence>MKNYLTYLFLFVTCLCFSQSPLVKAEVDTTSIRIGEQFEYKITVNETDNVIIPKLNEILGLEVVDTLKIDTLKNKLVRKYILTGFDSGAYYIPQQQVFIKNQAHLTDSLLINVASIAIDTTKVQKFPIKGIKAEPYQFDDFKNTIYWILAIFLIVGTVLYFALKRTDNQQTYTSEPLLAPYQEAIRSLKLLDGKLLWQNNKVKEYYSELTDIIRHFIERELHVPALETTTDGLLETLNDFSGTKAIDTDKETLQKLHKLLQQSDLVKFAKSKPLAHEIEADRNIAEHIIKNIKPKEIDTEQEIVNLQPVVIVEKPIVQKPSIWVKIVVISLLLALVIIIAAYVGKLAELSNTINNTVPYAQ</sequence>
<keyword evidence="4" id="KW-1185">Reference proteome</keyword>
<feature type="transmembrane region" description="Helical" evidence="1">
    <location>
        <begin position="322"/>
        <end position="343"/>
    </location>
</feature>
<proteinExistence type="predicted"/>
<name>A0ABW3JTN1_9FLAO</name>
<evidence type="ECO:0000256" key="1">
    <source>
        <dbReference type="SAM" id="Phobius"/>
    </source>
</evidence>
<feature type="transmembrane region" description="Helical" evidence="1">
    <location>
        <begin position="145"/>
        <end position="163"/>
    </location>
</feature>
<comment type="caution">
    <text evidence="3">The sequence shown here is derived from an EMBL/GenBank/DDBJ whole genome shotgun (WGS) entry which is preliminary data.</text>
</comment>
<evidence type="ECO:0000313" key="3">
    <source>
        <dbReference type="EMBL" id="MFD0993792.1"/>
    </source>
</evidence>
<gene>
    <name evidence="3" type="ORF">ACFQ1U_11295</name>
</gene>
<keyword evidence="1" id="KW-0472">Membrane</keyword>
<evidence type="ECO:0000256" key="2">
    <source>
        <dbReference type="SAM" id="SignalP"/>
    </source>
</evidence>
<accession>A0ABW3JTN1</accession>
<keyword evidence="2" id="KW-0732">Signal</keyword>
<protein>
    <submittedName>
        <fullName evidence="3">Uncharacterized protein</fullName>
    </submittedName>
</protein>